<evidence type="ECO:0000313" key="2">
    <source>
        <dbReference type="Proteomes" id="UP000276128"/>
    </source>
</evidence>
<reference evidence="1 2" key="1">
    <citation type="submission" date="2018-12" db="EMBL/GenBank/DDBJ databases">
        <title>Bacillus ochoae sp. nov., Paenibacillus whitsoniae sp. nov., Paenibacillus spiritus sp. nov. Isolated from the Mars Exploration Rover during spacecraft assembly.</title>
        <authorList>
            <person name="Seuylemezian A."/>
            <person name="Vaishampayan P."/>
        </authorList>
    </citation>
    <scope>NUCLEOTIDE SEQUENCE [LARGE SCALE GENOMIC DNA]</scope>
    <source>
        <strain evidence="1 2">MER 54</strain>
    </source>
</reference>
<gene>
    <name evidence="1" type="ORF">EJQ19_11235</name>
</gene>
<keyword evidence="2" id="KW-1185">Reference proteome</keyword>
<evidence type="ECO:0000313" key="1">
    <source>
        <dbReference type="EMBL" id="RTE09625.1"/>
    </source>
</evidence>
<comment type="caution">
    <text evidence="1">The sequence shown here is derived from an EMBL/GenBank/DDBJ whole genome shotgun (WGS) entry which is preliminary data.</text>
</comment>
<sequence>MDLLIEQLVILADDEGNDVLSNRSRITRQIEEAFDRLKEQDIIIDYKVRKQSNRKKWIDITPSAWILSDHIKKLS</sequence>
<proteinExistence type="predicted"/>
<dbReference type="RefSeq" id="WP_126141316.1">
    <property type="nucleotide sequence ID" value="NZ_RXHU01000028.1"/>
</dbReference>
<accession>A0A3S0A4S1</accession>
<protein>
    <submittedName>
        <fullName evidence="1">Uncharacterized protein</fullName>
    </submittedName>
</protein>
<organism evidence="1 2">
    <name type="scientific">Paenibacillus whitsoniae</name>
    <dbReference type="NCBI Taxonomy" id="2496558"/>
    <lineage>
        <taxon>Bacteria</taxon>
        <taxon>Bacillati</taxon>
        <taxon>Bacillota</taxon>
        <taxon>Bacilli</taxon>
        <taxon>Bacillales</taxon>
        <taxon>Paenibacillaceae</taxon>
        <taxon>Paenibacillus</taxon>
    </lineage>
</organism>
<dbReference type="Proteomes" id="UP000276128">
    <property type="component" value="Unassembled WGS sequence"/>
</dbReference>
<dbReference type="AlphaFoldDB" id="A0A3S0A4S1"/>
<name>A0A3S0A4S1_9BACL</name>
<dbReference type="EMBL" id="RXHU01000028">
    <property type="protein sequence ID" value="RTE09625.1"/>
    <property type="molecule type" value="Genomic_DNA"/>
</dbReference>